<feature type="domain" description="Uroporphyrinogen decarboxylase (URO-D)" evidence="3">
    <location>
        <begin position="249"/>
        <end position="265"/>
    </location>
</feature>
<organism evidence="4 5">
    <name type="scientific">Actinomyces ruminicola</name>
    <dbReference type="NCBI Taxonomy" id="332524"/>
    <lineage>
        <taxon>Bacteria</taxon>
        <taxon>Bacillati</taxon>
        <taxon>Actinomycetota</taxon>
        <taxon>Actinomycetes</taxon>
        <taxon>Actinomycetales</taxon>
        <taxon>Actinomycetaceae</taxon>
        <taxon>Actinomyces</taxon>
    </lineage>
</organism>
<evidence type="ECO:0000313" key="5">
    <source>
        <dbReference type="Proteomes" id="UP000198541"/>
    </source>
</evidence>
<evidence type="ECO:0000259" key="3">
    <source>
        <dbReference type="PROSITE" id="PS00907"/>
    </source>
</evidence>
<dbReference type="PANTHER" id="PTHR21091">
    <property type="entry name" value="METHYLTETRAHYDROFOLATE:HOMOCYSTEINE METHYLTRANSFERASE RELATED"/>
    <property type="match status" value="1"/>
</dbReference>
<keyword evidence="5" id="KW-1185">Reference proteome</keyword>
<dbReference type="InterPro" id="IPR000257">
    <property type="entry name" value="Uroporphyrinogen_deCOase"/>
</dbReference>
<dbReference type="SUPFAM" id="SSF51726">
    <property type="entry name" value="UROD/MetE-like"/>
    <property type="match status" value="1"/>
</dbReference>
<feature type="compositionally biased region" description="Basic and acidic residues" evidence="1">
    <location>
        <begin position="203"/>
        <end position="221"/>
    </location>
</feature>
<reference evidence="5" key="1">
    <citation type="submission" date="2016-10" db="EMBL/GenBank/DDBJ databases">
        <authorList>
            <person name="Varghese N."/>
            <person name="Submissions S."/>
        </authorList>
    </citation>
    <scope>NUCLEOTIDE SEQUENCE [LARGE SCALE GENOMIC DNA]</scope>
    <source>
        <strain evidence="5">DSM 27982</strain>
    </source>
</reference>
<dbReference type="AlphaFoldDB" id="A0A1H0AUB2"/>
<feature type="compositionally biased region" description="Basic and acidic residues" evidence="1">
    <location>
        <begin position="25"/>
        <end position="42"/>
    </location>
</feature>
<accession>A0A1H0AUB2</accession>
<protein>
    <submittedName>
        <fullName evidence="4">Uroporphyrinogen decarboxylase</fullName>
    </submittedName>
</protein>
<gene>
    <name evidence="4" type="ORF">SAMN05216355_102143</name>
</gene>
<proteinExistence type="predicted"/>
<dbReference type="Proteomes" id="UP000198541">
    <property type="component" value="Unassembled WGS sequence"/>
</dbReference>
<dbReference type="PANTHER" id="PTHR21091:SF169">
    <property type="entry name" value="UROPORPHYRINOGEN DECARBOXYLASE"/>
    <property type="match status" value="1"/>
</dbReference>
<feature type="region of interest" description="Disordered" evidence="1">
    <location>
        <begin position="1"/>
        <end position="46"/>
    </location>
</feature>
<evidence type="ECO:0000259" key="2">
    <source>
        <dbReference type="PROSITE" id="PS00906"/>
    </source>
</evidence>
<feature type="region of interest" description="Disordered" evidence="1">
    <location>
        <begin position="198"/>
        <end position="228"/>
    </location>
</feature>
<dbReference type="Gene3D" id="3.20.20.210">
    <property type="match status" value="2"/>
</dbReference>
<dbReference type="STRING" id="332524.SAMN04487766_101289"/>
<dbReference type="PROSITE" id="PS00907">
    <property type="entry name" value="UROD_2"/>
    <property type="match status" value="1"/>
</dbReference>
<sequence>MSISAQNSAGAEAPVGPGGRCGAGRADERDRSGTAGAHDEPGGPRAQEPALLQALAGRRPARTPVWFMRQAGRSLPEYRALRERAGASMLDVCLWPQAAAQATLQPVRRHGVDAAVLFSDIMVPLRLAGVEVRIEPGVGPVLDAPVRDAAQVARVVARRFGDAERAGTGADGGALDGAAGAAAVEAAVRAVVAELGSPGHAGRHADHGARPGADPEARGDDAGGWSTLTPRARAGLAQSRGEAAWTPLLGFGGAPFTLVAYLAEGRPSRDHLAARTLMHADPAAWDALMTWAAHLTGAFMATQVRAGAAAVQLFDSWAGSLPAVDYREKVAPYSALALDLARDAVSATTGRPAAAIHFATRAEHLLPELHRTGADVVGVDECSDLGEASRWLGDRPVQGNLNPALLGAPWEVLARGVDACLEAGRAAPAHVFNLGHGVPPTSDPDVLTRVVARVHGSTDWEDAALAGWDGEA</sequence>
<dbReference type="GO" id="GO:0006783">
    <property type="term" value="P:heme biosynthetic process"/>
    <property type="evidence" value="ECO:0007669"/>
    <property type="project" value="TreeGrafter"/>
</dbReference>
<dbReference type="PROSITE" id="PS00906">
    <property type="entry name" value="UROD_1"/>
    <property type="match status" value="1"/>
</dbReference>
<dbReference type="GO" id="GO:0004853">
    <property type="term" value="F:uroporphyrinogen decarboxylase activity"/>
    <property type="evidence" value="ECO:0007669"/>
    <property type="project" value="InterPro"/>
</dbReference>
<evidence type="ECO:0000256" key="1">
    <source>
        <dbReference type="SAM" id="MobiDB-lite"/>
    </source>
</evidence>
<evidence type="ECO:0000313" key="4">
    <source>
        <dbReference type="EMBL" id="SDN37068.1"/>
    </source>
</evidence>
<dbReference type="InterPro" id="IPR038071">
    <property type="entry name" value="UROD/MetE-like_sf"/>
</dbReference>
<dbReference type="EMBL" id="FNIM01000002">
    <property type="protein sequence ID" value="SDN37068.1"/>
    <property type="molecule type" value="Genomic_DNA"/>
</dbReference>
<dbReference type="GO" id="GO:0005829">
    <property type="term" value="C:cytosol"/>
    <property type="evidence" value="ECO:0007669"/>
    <property type="project" value="TreeGrafter"/>
</dbReference>
<dbReference type="Pfam" id="PF01208">
    <property type="entry name" value="URO-D"/>
    <property type="match status" value="2"/>
</dbReference>
<name>A0A1H0AUB2_9ACTO</name>
<feature type="domain" description="Uroporphyrinogen decarboxylase (URO-D)" evidence="2">
    <location>
        <begin position="64"/>
        <end position="73"/>
    </location>
</feature>